<accession>A0ABU9BYA5</accession>
<dbReference type="EMBL" id="JBBUTG010000044">
    <property type="protein sequence ID" value="MEK8034958.1"/>
    <property type="molecule type" value="Genomic_DNA"/>
</dbReference>
<evidence type="ECO:0000313" key="1">
    <source>
        <dbReference type="EMBL" id="MEK8034958.1"/>
    </source>
</evidence>
<sequence length="191" mass="21127">MSPAPNDPFVDWLPQWQFEERHERFATASPAAVLAAAAAYRPEHDRLVAGFIAMREWPARAAAGLGLQSALSGRSSFGFDDFTLIGQTVDTLVYGLIGRFWERDYGLRPIRDGEGFRQFAEPGTARLLLGFHAAAESDGTRLSTVTRIHCPDAQAMARMRPYWLLIRPVSGWIRHRMLARIAEAASAATAA</sequence>
<organism evidence="1 2">
    <name type="scientific">Ideonella lacteola</name>
    <dbReference type="NCBI Taxonomy" id="2984193"/>
    <lineage>
        <taxon>Bacteria</taxon>
        <taxon>Pseudomonadati</taxon>
        <taxon>Pseudomonadota</taxon>
        <taxon>Betaproteobacteria</taxon>
        <taxon>Burkholderiales</taxon>
        <taxon>Sphaerotilaceae</taxon>
        <taxon>Ideonella</taxon>
    </lineage>
</organism>
<name>A0ABU9BYA5_9BURK</name>
<gene>
    <name evidence="1" type="ORF">AACH06_29435</name>
</gene>
<dbReference type="RefSeq" id="WP_341429392.1">
    <property type="nucleotide sequence ID" value="NZ_JBBUTG010000044.1"/>
</dbReference>
<evidence type="ECO:0008006" key="3">
    <source>
        <dbReference type="Google" id="ProtNLM"/>
    </source>
</evidence>
<proteinExistence type="predicted"/>
<dbReference type="Proteomes" id="UP001371218">
    <property type="component" value="Unassembled WGS sequence"/>
</dbReference>
<reference evidence="1 2" key="1">
    <citation type="submission" date="2024-04" db="EMBL/GenBank/DDBJ databases">
        <title>Novel species of the genus Ideonella isolated from streams.</title>
        <authorList>
            <person name="Lu H."/>
        </authorList>
    </citation>
    <scope>NUCLEOTIDE SEQUENCE [LARGE SCALE GENOMIC DNA]</scope>
    <source>
        <strain evidence="1 2">DXS29W</strain>
    </source>
</reference>
<comment type="caution">
    <text evidence="1">The sequence shown here is derived from an EMBL/GenBank/DDBJ whole genome shotgun (WGS) entry which is preliminary data.</text>
</comment>
<keyword evidence="2" id="KW-1185">Reference proteome</keyword>
<evidence type="ECO:0000313" key="2">
    <source>
        <dbReference type="Proteomes" id="UP001371218"/>
    </source>
</evidence>
<protein>
    <recommendedName>
        <fullName evidence="3">DUF2867 domain-containing protein</fullName>
    </recommendedName>
</protein>